<dbReference type="GO" id="GO:0046872">
    <property type="term" value="F:metal ion binding"/>
    <property type="evidence" value="ECO:0007669"/>
    <property type="project" value="UniProtKB-KW"/>
</dbReference>
<dbReference type="Pfam" id="PF12838">
    <property type="entry name" value="Fer4_7"/>
    <property type="match status" value="1"/>
</dbReference>
<evidence type="ECO:0000256" key="4">
    <source>
        <dbReference type="ARBA" id="ARBA00023014"/>
    </source>
</evidence>
<accession>A0A9Q4PWJ0</accession>
<keyword evidence="3" id="KW-0408">Iron</keyword>
<dbReference type="InterPro" id="IPR017900">
    <property type="entry name" value="4Fe4S_Fe_S_CS"/>
</dbReference>
<organism evidence="7 8">
    <name type="scientific">Methanogenium marinum</name>
    <dbReference type="NCBI Taxonomy" id="348610"/>
    <lineage>
        <taxon>Archaea</taxon>
        <taxon>Methanobacteriati</taxon>
        <taxon>Methanobacteriota</taxon>
        <taxon>Stenosarchaea group</taxon>
        <taxon>Methanomicrobia</taxon>
        <taxon>Methanomicrobiales</taxon>
        <taxon>Methanomicrobiaceae</taxon>
        <taxon>Methanogenium</taxon>
    </lineage>
</organism>
<dbReference type="EMBL" id="JAKELO010000002">
    <property type="protein sequence ID" value="MDE4908694.1"/>
    <property type="molecule type" value="Genomic_DNA"/>
</dbReference>
<evidence type="ECO:0000256" key="3">
    <source>
        <dbReference type="ARBA" id="ARBA00023004"/>
    </source>
</evidence>
<protein>
    <submittedName>
        <fullName evidence="7">2Fe-2S iron-sulfur cluster-binding protein</fullName>
    </submittedName>
</protein>
<dbReference type="PANTHER" id="PTHR24960:SF84">
    <property type="entry name" value="HYDROGENASE SUBUNIT"/>
    <property type="match status" value="1"/>
</dbReference>
<dbReference type="PANTHER" id="PTHR24960">
    <property type="entry name" value="PHOTOSYSTEM I IRON-SULFUR CENTER-RELATED"/>
    <property type="match status" value="1"/>
</dbReference>
<keyword evidence="8" id="KW-1185">Reference proteome</keyword>
<evidence type="ECO:0000259" key="5">
    <source>
        <dbReference type="PROSITE" id="PS51085"/>
    </source>
</evidence>
<keyword evidence="1" id="KW-0004">4Fe-4S</keyword>
<evidence type="ECO:0000256" key="1">
    <source>
        <dbReference type="ARBA" id="ARBA00022485"/>
    </source>
</evidence>
<gene>
    <name evidence="7" type="ORF">L0665_08760</name>
</gene>
<reference evidence="7" key="1">
    <citation type="submission" date="2022-01" db="EMBL/GenBank/DDBJ databases">
        <title>Draft genome of Methanogenium marinum DSM 15558.</title>
        <authorList>
            <person name="Chen S.-C."/>
            <person name="You Y.-T."/>
        </authorList>
    </citation>
    <scope>NUCLEOTIDE SEQUENCE</scope>
    <source>
        <strain evidence="7">DSM 15558</strain>
    </source>
</reference>
<feature type="domain" description="4Fe-4S ferredoxin-type" evidence="6">
    <location>
        <begin position="158"/>
        <end position="189"/>
    </location>
</feature>
<evidence type="ECO:0000259" key="6">
    <source>
        <dbReference type="PROSITE" id="PS51379"/>
    </source>
</evidence>
<name>A0A9Q4PWJ0_9EURY</name>
<keyword evidence="2" id="KW-0479">Metal-binding</keyword>
<dbReference type="SUPFAM" id="SSF54292">
    <property type="entry name" value="2Fe-2S ferredoxin-like"/>
    <property type="match status" value="1"/>
</dbReference>
<evidence type="ECO:0000313" key="8">
    <source>
        <dbReference type="Proteomes" id="UP001143747"/>
    </source>
</evidence>
<dbReference type="RefSeq" id="WP_274925312.1">
    <property type="nucleotide sequence ID" value="NZ_JAKELO010000002.1"/>
</dbReference>
<dbReference type="SUPFAM" id="SSF54862">
    <property type="entry name" value="4Fe-4S ferredoxins"/>
    <property type="match status" value="1"/>
</dbReference>
<dbReference type="InterPro" id="IPR001041">
    <property type="entry name" value="2Fe-2S_ferredoxin-type"/>
</dbReference>
<dbReference type="InterPro" id="IPR050157">
    <property type="entry name" value="PSI_iron-sulfur_center"/>
</dbReference>
<proteinExistence type="predicted"/>
<dbReference type="AlphaFoldDB" id="A0A9Q4PWJ0"/>
<dbReference type="PROSITE" id="PS51379">
    <property type="entry name" value="4FE4S_FER_2"/>
    <property type="match status" value="2"/>
</dbReference>
<feature type="domain" description="4Fe-4S ferredoxin-type" evidence="6">
    <location>
        <begin position="119"/>
        <end position="152"/>
    </location>
</feature>
<evidence type="ECO:0000256" key="2">
    <source>
        <dbReference type="ARBA" id="ARBA00022723"/>
    </source>
</evidence>
<dbReference type="InterPro" id="IPR036010">
    <property type="entry name" value="2Fe-2S_ferredoxin-like_sf"/>
</dbReference>
<dbReference type="Gene3D" id="3.10.20.740">
    <property type="match status" value="1"/>
</dbReference>
<dbReference type="CDD" id="cd00207">
    <property type="entry name" value="fer2"/>
    <property type="match status" value="1"/>
</dbReference>
<evidence type="ECO:0000313" key="7">
    <source>
        <dbReference type="EMBL" id="MDE4908694.1"/>
    </source>
</evidence>
<keyword evidence="4" id="KW-0411">Iron-sulfur</keyword>
<sequence length="247" mass="27576">MTELIEITIDGRKVAVEKGTKILSAAKELGIEIPTLCHHEALPPDGNCRLCQVEVVERGKRKLAVSCMYPVRGPMEVFTNTERVMDARRSVIRLHLNRCPQATILQDLAREYGVEPLDERFVAEHDDLCIRCGRCVRACAALGNNCLGFAGRGWDRTIIPPFDEPPVGCLGCAACAEVCPTGAIKVREEGNIREIWGREFRLVRCTSCGEYFATKEQLEKVDSCGVEVSEICPHCRKRDEAKRMKIS</sequence>
<dbReference type="PROSITE" id="PS51085">
    <property type="entry name" value="2FE2S_FER_2"/>
    <property type="match status" value="1"/>
</dbReference>
<dbReference type="PROSITE" id="PS00198">
    <property type="entry name" value="4FE4S_FER_1"/>
    <property type="match status" value="1"/>
</dbReference>
<dbReference type="GO" id="GO:0051539">
    <property type="term" value="F:4 iron, 4 sulfur cluster binding"/>
    <property type="evidence" value="ECO:0007669"/>
    <property type="project" value="UniProtKB-KW"/>
</dbReference>
<feature type="domain" description="2Fe-2S ferredoxin-type" evidence="5">
    <location>
        <begin position="3"/>
        <end position="83"/>
    </location>
</feature>
<dbReference type="InterPro" id="IPR017896">
    <property type="entry name" value="4Fe4S_Fe-S-bd"/>
</dbReference>
<comment type="caution">
    <text evidence="7">The sequence shown here is derived from an EMBL/GenBank/DDBJ whole genome shotgun (WGS) entry which is preliminary data.</text>
</comment>
<dbReference type="Pfam" id="PF13510">
    <property type="entry name" value="Fer2_4"/>
    <property type="match status" value="1"/>
</dbReference>
<dbReference type="GO" id="GO:0016491">
    <property type="term" value="F:oxidoreductase activity"/>
    <property type="evidence" value="ECO:0007669"/>
    <property type="project" value="UniProtKB-ARBA"/>
</dbReference>
<dbReference type="Proteomes" id="UP001143747">
    <property type="component" value="Unassembled WGS sequence"/>
</dbReference>
<dbReference type="Gene3D" id="3.30.70.20">
    <property type="match status" value="1"/>
</dbReference>